<feature type="signal peptide" evidence="13">
    <location>
        <begin position="1"/>
        <end position="23"/>
    </location>
</feature>
<keyword evidence="9 12" id="KW-0472">Membrane</keyword>
<accession>V7B960</accession>
<dbReference type="STRING" id="3885.V7B960"/>
<evidence type="ECO:0000256" key="13">
    <source>
        <dbReference type="SAM" id="SignalP"/>
    </source>
</evidence>
<dbReference type="SUPFAM" id="SSF52047">
    <property type="entry name" value="RNI-like"/>
    <property type="match status" value="2"/>
</dbReference>
<dbReference type="SMR" id="V7B960"/>
<keyword evidence="11" id="KW-0325">Glycoprotein</keyword>
<evidence type="ECO:0000256" key="9">
    <source>
        <dbReference type="ARBA" id="ARBA00023136"/>
    </source>
</evidence>
<evidence type="ECO:0000256" key="4">
    <source>
        <dbReference type="ARBA" id="ARBA00022614"/>
    </source>
</evidence>
<dbReference type="InterPro" id="IPR032675">
    <property type="entry name" value="LRR_dom_sf"/>
</dbReference>
<evidence type="ECO:0000256" key="3">
    <source>
        <dbReference type="ARBA" id="ARBA00022475"/>
    </source>
</evidence>
<evidence type="ECO:0000256" key="10">
    <source>
        <dbReference type="ARBA" id="ARBA00023170"/>
    </source>
</evidence>
<evidence type="ECO:0000256" key="1">
    <source>
        <dbReference type="ARBA" id="ARBA00004251"/>
    </source>
</evidence>
<dbReference type="SMART" id="SM00369">
    <property type="entry name" value="LRR_TYP"/>
    <property type="match status" value="13"/>
</dbReference>
<keyword evidence="16" id="KW-1185">Reference proteome</keyword>
<dbReference type="PANTHER" id="PTHR48061">
    <property type="entry name" value="LEUCINE-RICH REPEAT RECEPTOR PROTEIN KINASE EMS1-LIKE-RELATED"/>
    <property type="match status" value="1"/>
</dbReference>
<keyword evidence="3" id="KW-1003">Cell membrane</keyword>
<dbReference type="GO" id="GO:0005886">
    <property type="term" value="C:plasma membrane"/>
    <property type="evidence" value="ECO:0007669"/>
    <property type="project" value="UniProtKB-SubCell"/>
</dbReference>
<comment type="subcellular location">
    <subcellularLocation>
        <location evidence="1">Cell membrane</location>
        <topology evidence="1">Single-pass type I membrane protein</topology>
    </subcellularLocation>
</comment>
<dbReference type="PANTHER" id="PTHR48061:SF46">
    <property type="entry name" value="LEUCINE-RICH REPEAT-CONTAINING N-TERMINAL PLANT-TYPE DOMAIN-CONTAINING PROTEIN"/>
    <property type="match status" value="1"/>
</dbReference>
<keyword evidence="7" id="KW-0677">Repeat</keyword>
<keyword evidence="10" id="KW-0675">Receptor</keyword>
<dbReference type="eggNOG" id="KOG0619">
    <property type="taxonomic scope" value="Eukaryota"/>
</dbReference>
<feature type="domain" description="Leucine-rich repeat-containing N-terminal plant-type" evidence="14">
    <location>
        <begin position="30"/>
        <end position="75"/>
    </location>
</feature>
<name>V7B960_PHAVU</name>
<dbReference type="FunFam" id="3.80.10.10:FF:000041">
    <property type="entry name" value="LRR receptor-like serine/threonine-protein kinase ERECTA"/>
    <property type="match status" value="1"/>
</dbReference>
<evidence type="ECO:0000256" key="7">
    <source>
        <dbReference type="ARBA" id="ARBA00022737"/>
    </source>
</evidence>
<dbReference type="Pfam" id="PF13855">
    <property type="entry name" value="LRR_8"/>
    <property type="match status" value="4"/>
</dbReference>
<dbReference type="Pfam" id="PF08263">
    <property type="entry name" value="LRRNT_2"/>
    <property type="match status" value="1"/>
</dbReference>
<evidence type="ECO:0000256" key="2">
    <source>
        <dbReference type="ARBA" id="ARBA00009592"/>
    </source>
</evidence>
<dbReference type="EMBL" id="CM002295">
    <property type="protein sequence ID" value="ESW14354.1"/>
    <property type="molecule type" value="Genomic_DNA"/>
</dbReference>
<protein>
    <recommendedName>
        <fullName evidence="14">Leucine-rich repeat-containing N-terminal plant-type domain-containing protein</fullName>
    </recommendedName>
</protein>
<feature type="transmembrane region" description="Helical" evidence="12">
    <location>
        <begin position="887"/>
        <end position="905"/>
    </location>
</feature>
<organism evidence="15 16">
    <name type="scientific">Phaseolus vulgaris</name>
    <name type="common">Kidney bean</name>
    <name type="synonym">French bean</name>
    <dbReference type="NCBI Taxonomy" id="3885"/>
    <lineage>
        <taxon>Eukaryota</taxon>
        <taxon>Viridiplantae</taxon>
        <taxon>Streptophyta</taxon>
        <taxon>Embryophyta</taxon>
        <taxon>Tracheophyta</taxon>
        <taxon>Spermatophyta</taxon>
        <taxon>Magnoliopsida</taxon>
        <taxon>eudicotyledons</taxon>
        <taxon>Gunneridae</taxon>
        <taxon>Pentapetalae</taxon>
        <taxon>rosids</taxon>
        <taxon>fabids</taxon>
        <taxon>Fabales</taxon>
        <taxon>Fabaceae</taxon>
        <taxon>Papilionoideae</taxon>
        <taxon>50 kb inversion clade</taxon>
        <taxon>NPAAA clade</taxon>
        <taxon>indigoferoid/millettioid clade</taxon>
        <taxon>Phaseoleae</taxon>
        <taxon>Phaseolus</taxon>
    </lineage>
</organism>
<evidence type="ECO:0000256" key="8">
    <source>
        <dbReference type="ARBA" id="ARBA00022989"/>
    </source>
</evidence>
<feature type="chain" id="PRO_5004754621" description="Leucine-rich repeat-containing N-terminal plant-type domain-containing protein" evidence="13">
    <location>
        <begin position="24"/>
        <end position="908"/>
    </location>
</feature>
<dbReference type="FunFam" id="3.80.10.10:FF:000095">
    <property type="entry name" value="LRR receptor-like serine/threonine-protein kinase GSO1"/>
    <property type="match status" value="1"/>
</dbReference>
<keyword evidence="8 12" id="KW-1133">Transmembrane helix</keyword>
<sequence length="908" mass="101361">MESWVGWLLFLCCHSLLFHFSSSHSLCHLHERTALLQFKTSFSDNDSDFLCENVVPKTVTWENATDCCSWSGVTCHPISGNIIGLDLACSGLSGELHPNTTLFRLSHLQSLNLALNDFSSSRLSSLFGGFVSLTHLNLSRNFFLEGEIPSQISQLSKLESLDLSFTMLTWKENSWKKFLQNATILEELILDYVNMTFSSMRPLNLSTSLVNLSLKYTGVQENLKTDILCLPKLKHLWLSRNTLEQFPNLSCSTTTLTILDLSWNMLEGTIPASLSNFTHLTFLDLSINYLNDSIPSSILTLPHLTFLDLRNNRFSGQIPSSLSNLQHLLHLDLSENRLEGPLPSKVTGLSNLTFLSLKDNLLNGTIPAWCLSLPFLQELDLSKNQFTGHTPSILAQSLESLYLCYNKLQGNIPQPVFILANLTQLCLSSNNFSGLHNSPIFTNAPNLELLYLSSVGLTKFPKLSGKIPMLIDLDLSDNKLNGAVPEWLHKVDSLQSLNLSHNLLKTPMNEFSRNYNLKFLDISFNLLIGDMSSSICNVSNLQVLVLSHNKLTGIIPSCLVNLQTLFILDLKNNQLNGTLPTTFSMNTDLTFLNLNNNQLEGPLPKSLSNCTELEILNLGNNQIEDKFPHWLQTLPMLTVLVLRANKLYDPIDDLKTEHGFSSIIIFDISSNYFNGPIPKTYIQNFKAMKNVIQYEGDEIYMDTSPTLVKASPILVIEFIAMHIYESVTVTTKAISMTLNKIPINFVTIDLSQNKFEGQIPDVIGELHALRGLNFSHNRLSGLIPKSIGYLTNLESLDLSSNMFIGRIPTELTNLNSLEVLNLSNNLLVGEIPQGKQFATFSNDSYLGNSGLYGFPLSMNCNNTIQKSPFSPSLLGEERFGFGWESVVIGYGCGMIFGIGLGLLYYRKA</sequence>
<evidence type="ECO:0000313" key="16">
    <source>
        <dbReference type="Proteomes" id="UP000000226"/>
    </source>
</evidence>
<dbReference type="OrthoDB" id="442066at2759"/>
<dbReference type="SMART" id="SM00365">
    <property type="entry name" value="LRR_SD22"/>
    <property type="match status" value="7"/>
</dbReference>
<keyword evidence="5 12" id="KW-0812">Transmembrane</keyword>
<dbReference type="SUPFAM" id="SSF52058">
    <property type="entry name" value="L domain-like"/>
    <property type="match status" value="1"/>
</dbReference>
<dbReference type="Gene3D" id="3.80.10.10">
    <property type="entry name" value="Ribonuclease Inhibitor"/>
    <property type="match status" value="5"/>
</dbReference>
<dbReference type="Proteomes" id="UP000000226">
    <property type="component" value="Chromosome 8"/>
</dbReference>
<dbReference type="PRINTS" id="PR00019">
    <property type="entry name" value="LEURICHRPT"/>
</dbReference>
<proteinExistence type="inferred from homology"/>
<dbReference type="Gramene" id="ESW14354">
    <property type="protein sequence ID" value="ESW14354"/>
    <property type="gene ID" value="PHAVU_008G273600g"/>
</dbReference>
<dbReference type="AlphaFoldDB" id="V7B960"/>
<dbReference type="InterPro" id="IPR013210">
    <property type="entry name" value="LRR_N_plant-typ"/>
</dbReference>
<dbReference type="InterPro" id="IPR003591">
    <property type="entry name" value="Leu-rich_rpt_typical-subtyp"/>
</dbReference>
<evidence type="ECO:0000259" key="14">
    <source>
        <dbReference type="Pfam" id="PF08263"/>
    </source>
</evidence>
<dbReference type="InterPro" id="IPR046956">
    <property type="entry name" value="RLP23-like"/>
</dbReference>
<reference evidence="16" key="1">
    <citation type="journal article" date="2014" name="Nat. Genet.">
        <title>A reference genome for common bean and genome-wide analysis of dual domestications.</title>
        <authorList>
            <person name="Schmutz J."/>
            <person name="McClean P.E."/>
            <person name="Mamidi S."/>
            <person name="Wu G.A."/>
            <person name="Cannon S.B."/>
            <person name="Grimwood J."/>
            <person name="Jenkins J."/>
            <person name="Shu S."/>
            <person name="Song Q."/>
            <person name="Chavarro C."/>
            <person name="Torres-Torres M."/>
            <person name="Geffroy V."/>
            <person name="Moghaddam S.M."/>
            <person name="Gao D."/>
            <person name="Abernathy B."/>
            <person name="Barry K."/>
            <person name="Blair M."/>
            <person name="Brick M.A."/>
            <person name="Chovatia M."/>
            <person name="Gepts P."/>
            <person name="Goodstein D.M."/>
            <person name="Gonzales M."/>
            <person name="Hellsten U."/>
            <person name="Hyten D.L."/>
            <person name="Jia G."/>
            <person name="Kelly J.D."/>
            <person name="Kudrna D."/>
            <person name="Lee R."/>
            <person name="Richard M.M."/>
            <person name="Miklas P.N."/>
            <person name="Osorno J.M."/>
            <person name="Rodrigues J."/>
            <person name="Thareau V."/>
            <person name="Urrea C.A."/>
            <person name="Wang M."/>
            <person name="Yu Y."/>
            <person name="Zhang M."/>
            <person name="Wing R.A."/>
            <person name="Cregan P.B."/>
            <person name="Rokhsar D.S."/>
            <person name="Jackson S.A."/>
        </authorList>
    </citation>
    <scope>NUCLEOTIDE SEQUENCE [LARGE SCALE GENOMIC DNA]</scope>
    <source>
        <strain evidence="16">cv. G19833</strain>
    </source>
</reference>
<evidence type="ECO:0000256" key="5">
    <source>
        <dbReference type="ARBA" id="ARBA00022692"/>
    </source>
</evidence>
<dbReference type="InterPro" id="IPR001611">
    <property type="entry name" value="Leu-rich_rpt"/>
</dbReference>
<keyword evidence="6 13" id="KW-0732">Signal</keyword>
<evidence type="ECO:0000256" key="11">
    <source>
        <dbReference type="ARBA" id="ARBA00023180"/>
    </source>
</evidence>
<evidence type="ECO:0000256" key="6">
    <source>
        <dbReference type="ARBA" id="ARBA00022729"/>
    </source>
</evidence>
<dbReference type="PROSITE" id="PS51450">
    <property type="entry name" value="LRR"/>
    <property type="match status" value="2"/>
</dbReference>
<keyword evidence="4" id="KW-0433">Leucine-rich repeat</keyword>
<comment type="similarity">
    <text evidence="2">Belongs to the RLP family.</text>
</comment>
<gene>
    <name evidence="15" type="ORF">PHAVU_008G273600g</name>
</gene>
<evidence type="ECO:0000313" key="15">
    <source>
        <dbReference type="EMBL" id="ESW14354.1"/>
    </source>
</evidence>
<dbReference type="FunFam" id="3.80.10.10:FF:000111">
    <property type="entry name" value="LRR receptor-like serine/threonine-protein kinase ERECTA"/>
    <property type="match status" value="1"/>
</dbReference>
<dbReference type="OMA" id="CTIAYSE"/>
<evidence type="ECO:0000256" key="12">
    <source>
        <dbReference type="SAM" id="Phobius"/>
    </source>
</evidence>
<dbReference type="Pfam" id="PF00560">
    <property type="entry name" value="LRR_1"/>
    <property type="match status" value="5"/>
</dbReference>